<dbReference type="RefSeq" id="WP_093997084.1">
    <property type="nucleotide sequence ID" value="NZ_FXYD01000004.1"/>
</dbReference>
<sequence length="1273" mass="144931">MRFVEHGPNIPDQLLEARDRGEVVFLCGAGASYPAGMPTFRGLTQHVLDELGTPEDAKSRQLFSKWLLPNADENSAPSFDGIFNQLYSEYPHGEVDYCVAQKLKSNPKANLSAHECLLKLATGPDDKVRLVTTNFDLLFEKAASGKVETHIAPKLPDLGFEESFSGIVYLHGRLNYRIRRHEGRHGLVLSSSDFGRAYLSQGWATRFFRGILEKYTVVLVGYSASDPPVKYLLQGLRAADGTNTGRLYAFDSGEHHEVDAKWRDTGAIPISYVTNNREHSELWDSLKGWSIRAEDPGKWSADVLKLASQRPQDLDPIQRGNVVALVNTDPGAKLFAAMEPPAPADWLCVFDRGLRLADKVVSYDGKEVFDPWENFRLDGDVRKDPDAANNAPIIGDDILSQETGTSDGSVTRVAGFDFGRTIPTPARVIHLSNWIGKQVDNPVTAWWASKYPALHPNLLHQVEWQLLRDNSVPNERGKKTWENLLDVFRARPVDDHDGSWFDYQRELKAFGWSQRIVKLFKSSTKPKLKASSQLGIEAIRPPTDVWDDYPNGVVRFEVKFVQRHGVDESIPSEFLLPVYRAFRQNLELAANLLNQVDTKYWKTKSLYPDEHEADRYLDEADSYLLWFVEYLDIVCAEHAAYLMEDLKNWPQNDPYFFDKLRLYVWAKPDLIEPLETLDGIQQLTDESFWNPYHRRELLHLFRLRWSGFPIDRRMALEERIAKGSTRLSADPEGQRVRAVTSASMLDWLHQNGCDLDEATHRKLLALREADKRYRPEWAADADDSHEGRSGMVVTKTDPSAIKDLPAASVIQAATALSGRHFEDFTELRPFAGLVEENPLKAITALNLSARAEEFPEEHWRTAIGSFPKEASLRLQFLFVGRLTKLPPETLFSLRHELFSFVENRFVPLIAENADRTFTLLDQLLDVLLLNGPAATESAIGEVSVAGRTVKRSRRTTDHAINSPTGKVTELLFAYLDSLKLGRAAGIPDCIKTRLERLYASPGEGSDYAVCVTTRRLRWLYYLDPNWIEKRVIPWFNLQNPAAEPSWNGYLYDNTLPAPNLFALIKDSFLEAAVHVHRWNWGDRLPTKIHEFLILACFRHGRQPAYITFAEARAVLQKTDDAGRSHSIWFLARLVKDKKKWRTRGKPFLDKAWPREAICQTSETSQRFLSLAEEARDNFDEIVYAILPFLVSIKRLDMHLYTLKKDDTDNHSNLPAVYPVATLDLLDRVVPSEAEFAPYDRQSLSSVLEMIGTAKPNLRQTEKWRRLNRIAIQV</sequence>
<organism evidence="1 2">
    <name type="scientific">Octadecabacter ascidiaceicola</name>
    <dbReference type="NCBI Taxonomy" id="1655543"/>
    <lineage>
        <taxon>Bacteria</taxon>
        <taxon>Pseudomonadati</taxon>
        <taxon>Pseudomonadota</taxon>
        <taxon>Alphaproteobacteria</taxon>
        <taxon>Rhodobacterales</taxon>
        <taxon>Roseobacteraceae</taxon>
        <taxon>Octadecabacter</taxon>
    </lineage>
</organism>
<dbReference type="InterPro" id="IPR029035">
    <property type="entry name" value="DHS-like_NAD/FAD-binding_dom"/>
</dbReference>
<accession>A0A238KHW1</accession>
<keyword evidence="2" id="KW-1185">Reference proteome</keyword>
<dbReference type="Gene3D" id="3.40.50.1220">
    <property type="entry name" value="TPP-binding domain"/>
    <property type="match status" value="1"/>
</dbReference>
<dbReference type="Pfam" id="PF13289">
    <property type="entry name" value="SIR2_2"/>
    <property type="match status" value="1"/>
</dbReference>
<dbReference type="EMBL" id="FXYD01000004">
    <property type="protein sequence ID" value="SMX42391.1"/>
    <property type="molecule type" value="Genomic_DNA"/>
</dbReference>
<evidence type="ECO:0000313" key="1">
    <source>
        <dbReference type="EMBL" id="SMX42391.1"/>
    </source>
</evidence>
<proteinExistence type="predicted"/>
<reference evidence="2" key="1">
    <citation type="submission" date="2017-05" db="EMBL/GenBank/DDBJ databases">
        <authorList>
            <person name="Rodrigo-Torres L."/>
            <person name="Arahal R. D."/>
            <person name="Lucena T."/>
        </authorList>
    </citation>
    <scope>NUCLEOTIDE SEQUENCE [LARGE SCALE GENOMIC DNA]</scope>
    <source>
        <strain evidence="2">CECT 8868</strain>
    </source>
</reference>
<dbReference type="AlphaFoldDB" id="A0A238KHW1"/>
<dbReference type="SUPFAM" id="SSF52467">
    <property type="entry name" value="DHS-like NAD/FAD-binding domain"/>
    <property type="match status" value="1"/>
</dbReference>
<dbReference type="Proteomes" id="UP000203464">
    <property type="component" value="Unassembled WGS sequence"/>
</dbReference>
<dbReference type="OrthoDB" id="2077946at2"/>
<evidence type="ECO:0000313" key="2">
    <source>
        <dbReference type="Proteomes" id="UP000203464"/>
    </source>
</evidence>
<protein>
    <submittedName>
        <fullName evidence="1">Uncharacterized protein</fullName>
    </submittedName>
</protein>
<name>A0A238KHW1_9RHOB</name>
<gene>
    <name evidence="1" type="ORF">OCA8868_02726</name>
</gene>